<accession>A0A370DNI1</accession>
<name>A0A370DNI1_9GAMM</name>
<dbReference type="EMBL" id="QFXD01000288">
    <property type="protein sequence ID" value="RDH86468.1"/>
    <property type="molecule type" value="Genomic_DNA"/>
</dbReference>
<keyword evidence="1" id="KW-0732">Signal</keyword>
<sequence>MSRWFAGLLLFPFLMPVQAEEFDFDISHYEKKPFEFGGHLEIKPEYRYFDQDSTLYRLNFPTADEQPSSDDRYSGVLELEGLYRSGASSLNFHAQATAQHDIYSGSGNADVFQLYYRHSTDTLTFELGKRALKWGTGYAWNPVGFIQRVKDPSDPELSREGFVIAALDYVKSFDDPLQSIAFTSILLPVTNSINEVFSPEENINLAGRLYLLYRDTDIDILFLTDGSRSGRIGLDFSRNLAANLEIHGELAWIHDQTRFILDEGEAINIRRQDSTSYLLGIRYLSARDTAYILEYYHNGSGLSKNEAERFFNLLDSAESTGEVAAFEKARNIADQAGFFTPNYMRGYLHLRVSQKEPFDIVYLSADLTSILNLQDHSYSLVPGVNYTGFNNIELRLRAALNQGAPHSEFGEKLVENRIELRVRYFF</sequence>
<comment type="caution">
    <text evidence="2">The sequence shown here is derived from an EMBL/GenBank/DDBJ whole genome shotgun (WGS) entry which is preliminary data.</text>
</comment>
<dbReference type="Proteomes" id="UP000255508">
    <property type="component" value="Unassembled WGS sequence"/>
</dbReference>
<evidence type="ECO:0000256" key="1">
    <source>
        <dbReference type="SAM" id="SignalP"/>
    </source>
</evidence>
<organism evidence="2 3">
    <name type="scientific">endosymbiont of Lamellibrachia luymesi</name>
    <dbReference type="NCBI Taxonomy" id="2200907"/>
    <lineage>
        <taxon>Bacteria</taxon>
        <taxon>Pseudomonadati</taxon>
        <taxon>Pseudomonadota</taxon>
        <taxon>Gammaproteobacteria</taxon>
        <taxon>sulfur-oxidizing symbionts</taxon>
    </lineage>
</organism>
<evidence type="ECO:0008006" key="4">
    <source>
        <dbReference type="Google" id="ProtNLM"/>
    </source>
</evidence>
<gene>
    <name evidence="2" type="ORF">DIZ79_16330</name>
</gene>
<evidence type="ECO:0000313" key="2">
    <source>
        <dbReference type="EMBL" id="RDH86468.1"/>
    </source>
</evidence>
<feature type="chain" id="PRO_5016570884" description="Porin" evidence="1">
    <location>
        <begin position="20"/>
        <end position="426"/>
    </location>
</feature>
<feature type="signal peptide" evidence="1">
    <location>
        <begin position="1"/>
        <end position="19"/>
    </location>
</feature>
<protein>
    <recommendedName>
        <fullName evidence="4">Porin</fullName>
    </recommendedName>
</protein>
<dbReference type="AlphaFoldDB" id="A0A370DNI1"/>
<proteinExistence type="predicted"/>
<reference evidence="2 3" key="1">
    <citation type="journal article" date="2018" name="ISME J.">
        <title>Endosymbiont genomes yield clues of tubeworm success.</title>
        <authorList>
            <person name="Li Y."/>
            <person name="Liles M.R."/>
            <person name="Halanych K.M."/>
        </authorList>
    </citation>
    <scope>NUCLEOTIDE SEQUENCE [LARGE SCALE GENOMIC DNA]</scope>
    <source>
        <strain evidence="2">A1422</strain>
    </source>
</reference>
<evidence type="ECO:0000313" key="3">
    <source>
        <dbReference type="Proteomes" id="UP000255508"/>
    </source>
</evidence>